<comment type="caution">
    <text evidence="1">The sequence shown here is derived from an EMBL/GenBank/DDBJ whole genome shotgun (WGS) entry which is preliminary data.</text>
</comment>
<protein>
    <submittedName>
        <fullName evidence="1">Broad specificity phosphatase PhoE</fullName>
    </submittedName>
</protein>
<dbReference type="OrthoDB" id="1680942at2"/>
<accession>A0A327Y9Y5</accession>
<keyword evidence="2" id="KW-1185">Reference proteome</keyword>
<proteinExistence type="predicted"/>
<dbReference type="InterPro" id="IPR029033">
    <property type="entry name" value="His_PPase_superfam"/>
</dbReference>
<dbReference type="AlphaFoldDB" id="A0A327Y9Y5"/>
<dbReference type="InterPro" id="IPR013078">
    <property type="entry name" value="His_Pase_superF_clade-1"/>
</dbReference>
<name>A0A327Y9Y5_9BACL</name>
<evidence type="ECO:0000313" key="1">
    <source>
        <dbReference type="EMBL" id="RAK16595.1"/>
    </source>
</evidence>
<evidence type="ECO:0000313" key="2">
    <source>
        <dbReference type="Proteomes" id="UP000248555"/>
    </source>
</evidence>
<organism evidence="1 2">
    <name type="scientific">Paranoxybacillus vitaminiphilus</name>
    <dbReference type="NCBI Taxonomy" id="581036"/>
    <lineage>
        <taxon>Bacteria</taxon>
        <taxon>Bacillati</taxon>
        <taxon>Bacillota</taxon>
        <taxon>Bacilli</taxon>
        <taxon>Bacillales</taxon>
        <taxon>Anoxybacillaceae</taxon>
        <taxon>Paranoxybacillus</taxon>
    </lineage>
</organism>
<dbReference type="Gene3D" id="3.40.50.1240">
    <property type="entry name" value="Phosphoglycerate mutase-like"/>
    <property type="match status" value="1"/>
</dbReference>
<dbReference type="SUPFAM" id="SSF53254">
    <property type="entry name" value="Phosphoglycerate mutase-like"/>
    <property type="match status" value="1"/>
</dbReference>
<gene>
    <name evidence="1" type="ORF">B0I26_1179</name>
</gene>
<dbReference type="Proteomes" id="UP000248555">
    <property type="component" value="Unassembled WGS sequence"/>
</dbReference>
<dbReference type="Pfam" id="PF00300">
    <property type="entry name" value="His_Phos_1"/>
    <property type="match status" value="1"/>
</dbReference>
<sequence length="186" mass="21565">MEITLIRHGKSQWQQSGWLSPAKFAEWIKAYDLHGVSEDDGIPQMTFEKVKKANYLVVSPLPRAVHSANVLKLSCPFEVNHLFREVEMPVPFINLAFKLPVNVWLIIARILWLCGYARNVESYQEAKQRAKLAAGQLCKYAAQHGHVVVVGHGWFNRLLGNELKQRQWTLERDKSFRHWQAVTYKK</sequence>
<dbReference type="RefSeq" id="WP_111646164.1">
    <property type="nucleotide sequence ID" value="NZ_QLMH01000017.1"/>
</dbReference>
<dbReference type="EMBL" id="QLMH01000017">
    <property type="protein sequence ID" value="RAK16595.1"/>
    <property type="molecule type" value="Genomic_DNA"/>
</dbReference>
<reference evidence="1 2" key="1">
    <citation type="submission" date="2018-06" db="EMBL/GenBank/DDBJ databases">
        <title>Genomic Encyclopedia of Type Strains, Phase III (KMG-III): the genomes of soil and plant-associated and newly described type strains.</title>
        <authorList>
            <person name="Whitman W."/>
        </authorList>
    </citation>
    <scope>NUCLEOTIDE SEQUENCE [LARGE SCALE GENOMIC DNA]</scope>
    <source>
        <strain evidence="1 2">CGMCC 1.8979</strain>
    </source>
</reference>